<dbReference type="HOGENOM" id="CLU_2825019_0_0_10"/>
<sequence length="71" mass="8298">MTMHNQEIDTENQQPKKNIWNLVLGIVFLGYGSFRLYQKTQLQESDTFGIILAVGFIIFGIYDLYKYFKGV</sequence>
<dbReference type="STRING" id="411154.GFO_2338"/>
<proteinExistence type="predicted"/>
<reference evidence="2 3" key="1">
    <citation type="journal article" date="2006" name="Environ. Microbiol.">
        <title>Whole genome analysis of the marine Bacteroidetes'Gramella forsetii' reveals adaptations to degradation of polymeric organic matter.</title>
        <authorList>
            <person name="Bauer M."/>
            <person name="Kube M."/>
            <person name="Teeling H."/>
            <person name="Richter M."/>
            <person name="Lombardot T."/>
            <person name="Allers E."/>
            <person name="Wuerdemann C.A."/>
            <person name="Quast C."/>
            <person name="Kuhl H."/>
            <person name="Knaust F."/>
            <person name="Woebken D."/>
            <person name="Bischof K."/>
            <person name="Mussmann M."/>
            <person name="Choudhuri J.V."/>
            <person name="Meyer F."/>
            <person name="Reinhardt R."/>
            <person name="Amann R.I."/>
            <person name="Gloeckner F.O."/>
        </authorList>
    </citation>
    <scope>NUCLEOTIDE SEQUENCE [LARGE SCALE GENOMIC DNA]</scope>
    <source>
        <strain evidence="2 3">KT0803</strain>
    </source>
</reference>
<organism evidence="2 3">
    <name type="scientific">Christiangramia forsetii (strain DSM 17595 / CGMCC 1.15422 / KT0803)</name>
    <name type="common">Gramella forsetii</name>
    <dbReference type="NCBI Taxonomy" id="411154"/>
    <lineage>
        <taxon>Bacteria</taxon>
        <taxon>Pseudomonadati</taxon>
        <taxon>Bacteroidota</taxon>
        <taxon>Flavobacteriia</taxon>
        <taxon>Flavobacteriales</taxon>
        <taxon>Flavobacteriaceae</taxon>
        <taxon>Christiangramia</taxon>
    </lineage>
</organism>
<keyword evidence="1" id="KW-0472">Membrane</keyword>
<dbReference type="eggNOG" id="ENOG5033P1Q">
    <property type="taxonomic scope" value="Bacteria"/>
</dbReference>
<feature type="transmembrane region" description="Helical" evidence="1">
    <location>
        <begin position="49"/>
        <end position="68"/>
    </location>
</feature>
<gene>
    <name evidence="2" type="ordered locus">GFO_2338</name>
</gene>
<keyword evidence="1" id="KW-1133">Transmembrane helix</keyword>
<evidence type="ECO:0000313" key="2">
    <source>
        <dbReference type="EMBL" id="CAL67303.1"/>
    </source>
</evidence>
<dbReference type="Proteomes" id="UP000000755">
    <property type="component" value="Chromosome"/>
</dbReference>
<accession>A0M3V8</accession>
<evidence type="ECO:0000256" key="1">
    <source>
        <dbReference type="SAM" id="Phobius"/>
    </source>
</evidence>
<keyword evidence="1" id="KW-0812">Transmembrane</keyword>
<protein>
    <submittedName>
        <fullName evidence="2">Membrane protein</fullName>
    </submittedName>
</protein>
<name>A0M3V8_CHRFK</name>
<dbReference type="AlphaFoldDB" id="A0M3V8"/>
<feature type="transmembrane region" description="Helical" evidence="1">
    <location>
        <begin position="19"/>
        <end position="37"/>
    </location>
</feature>
<evidence type="ECO:0000313" key="3">
    <source>
        <dbReference type="Proteomes" id="UP000000755"/>
    </source>
</evidence>
<dbReference type="EMBL" id="CU207366">
    <property type="protein sequence ID" value="CAL67303.1"/>
    <property type="molecule type" value="Genomic_DNA"/>
</dbReference>
<dbReference type="KEGG" id="gfo:GFO_2338"/>